<proteinExistence type="predicted"/>
<gene>
    <name evidence="1" type="ORF">I0K15_03845</name>
</gene>
<dbReference type="KEGG" id="poz:I0K15_03845"/>
<evidence type="ECO:0000313" key="1">
    <source>
        <dbReference type="EMBL" id="QPH54910.1"/>
    </source>
</evidence>
<keyword evidence="2" id="KW-1185">Reference proteome</keyword>
<dbReference type="RefSeq" id="WP_196104111.1">
    <property type="nucleotide sequence ID" value="NZ_CP064942.1"/>
</dbReference>
<dbReference type="Proteomes" id="UP000594800">
    <property type="component" value="Chromosome"/>
</dbReference>
<organism evidence="1 2">
    <name type="scientific">Pontivivens ytuae</name>
    <dbReference type="NCBI Taxonomy" id="2789856"/>
    <lineage>
        <taxon>Bacteria</taxon>
        <taxon>Pseudomonadati</taxon>
        <taxon>Pseudomonadota</taxon>
        <taxon>Alphaproteobacteria</taxon>
        <taxon>Rhodobacterales</taxon>
        <taxon>Paracoccaceae</taxon>
        <taxon>Pontivivens</taxon>
    </lineage>
</organism>
<protein>
    <submittedName>
        <fullName evidence="1">Uncharacterized protein</fullName>
    </submittedName>
</protein>
<name>A0A7S9LTV0_9RHOB</name>
<reference evidence="1 2" key="1">
    <citation type="submission" date="2020-11" db="EMBL/GenBank/DDBJ databases">
        <title>Description of Pontivivens ytuae sp. nov. isolated from deep sea sediment of Mariana Trench.</title>
        <authorList>
            <person name="Wang Z."/>
            <person name="Sun Q.-L."/>
            <person name="Xu X.-D."/>
            <person name="Tang Y.-Z."/>
            <person name="Zhang J."/>
        </authorList>
    </citation>
    <scope>NUCLEOTIDE SEQUENCE [LARGE SCALE GENOMIC DNA]</scope>
    <source>
        <strain evidence="1 2">MT2928</strain>
    </source>
</reference>
<dbReference type="AlphaFoldDB" id="A0A7S9LTV0"/>
<accession>A0A7S9LTV0</accession>
<evidence type="ECO:0000313" key="2">
    <source>
        <dbReference type="Proteomes" id="UP000594800"/>
    </source>
</evidence>
<sequence>MIRALLLLLALGACTPPPTDLPADALLSNDVIVRVRVDLSADPEIAQVIATETATLLGPPALFPEIRGDEFVLVMRGRVVRGFGADGRPALAMDWDVRDPGGTEVALFRIAIHPRDGAGDTISRRDARGLAFYSAEGLILQDEVREIIRARR</sequence>
<dbReference type="EMBL" id="CP064942">
    <property type="protein sequence ID" value="QPH54910.1"/>
    <property type="molecule type" value="Genomic_DNA"/>
</dbReference>